<evidence type="ECO:0000256" key="2">
    <source>
        <dbReference type="SAM" id="Phobius"/>
    </source>
</evidence>
<feature type="compositionally biased region" description="Polar residues" evidence="1">
    <location>
        <begin position="45"/>
        <end position="65"/>
    </location>
</feature>
<gene>
    <name evidence="3" type="ORF">BLS_007808</name>
</gene>
<evidence type="ECO:0000313" key="3">
    <source>
        <dbReference type="EMBL" id="KAE9965162.1"/>
    </source>
</evidence>
<sequence length="523" mass="57788">MSDHDSDSETPLLRESIADILAGAYRAVSGKAVETTVTEEERPDTASSAESSDTIRPSQPGSATTVRRRSASVVTGPPIIGGESAGDGADSEERRGLTLEDSTARDESAEDPSPAVDTSTAQTDEPTTNPSGSGTPPNQVTFWGSPDLSDLATGTEIDTSPSASTLVPSIQTDGTAETAVEGNDNRPRPRFGPAPNTRPTAPTQRITCADWLSSLVDNIGAVLGAIITVMIFMLVFGSLLWAFGFGFHNYPYIRRDHPRDFKQSDGCREKLACRKQLDVYHKIQSVPYCQDRQEFLEAMGEGKRFGLDAPYYPKGCNYQWFNTNHICKILHRFDGLAIVGDTNAKEIFAGLTTLIREDHLWGAKQQTPIGFQPSQRRGHGKYESNYHLMRTPMIYEPVKSKANGWLGVPESTLRHIQRAMPEAQFKKVPIVFTLDSLNQKNIPQWVIQAYLKSWAHQLPPSHLWVNPGVSYETERLVREAGGESLATWNMTVDATQVREGWYGRRVGLVQAMMVLNWLDMLET</sequence>
<feature type="compositionally biased region" description="Polar residues" evidence="1">
    <location>
        <begin position="156"/>
        <end position="175"/>
    </location>
</feature>
<feature type="transmembrane region" description="Helical" evidence="2">
    <location>
        <begin position="222"/>
        <end position="247"/>
    </location>
</feature>
<proteinExistence type="predicted"/>
<reference evidence="3 4" key="1">
    <citation type="submission" date="2019-11" db="EMBL/GenBank/DDBJ databases">
        <title>Venturia inaequalis Genome Resource.</title>
        <authorList>
            <person name="Lichtner F.J."/>
        </authorList>
    </citation>
    <scope>NUCLEOTIDE SEQUENCE [LARGE SCALE GENOMIC DNA]</scope>
    <source>
        <strain evidence="3">Bline_iso_100314</strain>
    </source>
</reference>
<keyword evidence="2" id="KW-0812">Transmembrane</keyword>
<keyword evidence="2" id="KW-1133">Transmembrane helix</keyword>
<feature type="compositionally biased region" description="Basic and acidic residues" evidence="1">
    <location>
        <begin position="91"/>
        <end position="107"/>
    </location>
</feature>
<feature type="compositionally biased region" description="Polar residues" evidence="1">
    <location>
        <begin position="116"/>
        <end position="125"/>
    </location>
</feature>
<dbReference type="EMBL" id="WNWQ01000632">
    <property type="protein sequence ID" value="KAE9965162.1"/>
    <property type="molecule type" value="Genomic_DNA"/>
</dbReference>
<name>A0A8H3U7M6_VENIN</name>
<organism evidence="3 4">
    <name type="scientific">Venturia inaequalis</name>
    <name type="common">Apple scab fungus</name>
    <dbReference type="NCBI Taxonomy" id="5025"/>
    <lineage>
        <taxon>Eukaryota</taxon>
        <taxon>Fungi</taxon>
        <taxon>Dikarya</taxon>
        <taxon>Ascomycota</taxon>
        <taxon>Pezizomycotina</taxon>
        <taxon>Dothideomycetes</taxon>
        <taxon>Pleosporomycetidae</taxon>
        <taxon>Venturiales</taxon>
        <taxon>Venturiaceae</taxon>
        <taxon>Venturia</taxon>
    </lineage>
</organism>
<evidence type="ECO:0000313" key="4">
    <source>
        <dbReference type="Proteomes" id="UP000433883"/>
    </source>
</evidence>
<dbReference type="Proteomes" id="UP000433883">
    <property type="component" value="Unassembled WGS sequence"/>
</dbReference>
<feature type="region of interest" description="Disordered" evidence="1">
    <location>
        <begin position="30"/>
        <end position="202"/>
    </location>
</feature>
<accession>A0A8H3U7M6</accession>
<comment type="caution">
    <text evidence="3">The sequence shown here is derived from an EMBL/GenBank/DDBJ whole genome shotgun (WGS) entry which is preliminary data.</text>
</comment>
<protein>
    <submittedName>
        <fullName evidence="3">Uncharacterized protein</fullName>
    </submittedName>
</protein>
<feature type="compositionally biased region" description="Low complexity" evidence="1">
    <location>
        <begin position="126"/>
        <end position="138"/>
    </location>
</feature>
<keyword evidence="2" id="KW-0472">Membrane</keyword>
<dbReference type="AlphaFoldDB" id="A0A8H3U7M6"/>
<evidence type="ECO:0000256" key="1">
    <source>
        <dbReference type="SAM" id="MobiDB-lite"/>
    </source>
</evidence>